<reference evidence="1 2" key="1">
    <citation type="submission" date="2016-11" db="EMBL/GenBank/DDBJ databases">
        <title>Mesorhizobium oceanicum sp. nov., isolated from deep seawater in South China Sea.</title>
        <authorList>
            <person name="Fu G.-Y."/>
        </authorList>
    </citation>
    <scope>NUCLEOTIDE SEQUENCE [LARGE SCALE GENOMIC DNA]</scope>
    <source>
        <strain evidence="1 2">B7</strain>
        <plasmid evidence="2">Plasmid unnamed1</plasmid>
    </source>
</reference>
<keyword evidence="2" id="KW-1185">Reference proteome</keyword>
<dbReference type="AlphaFoldDB" id="A0A1L3SZP7"/>
<evidence type="ECO:0000313" key="1">
    <source>
        <dbReference type="EMBL" id="APH74909.1"/>
    </source>
</evidence>
<organism evidence="1 2">
    <name type="scientific">Aquibium oceanicum</name>
    <dbReference type="NCBI Taxonomy" id="1670800"/>
    <lineage>
        <taxon>Bacteria</taxon>
        <taxon>Pseudomonadati</taxon>
        <taxon>Pseudomonadota</taxon>
        <taxon>Alphaproteobacteria</taxon>
        <taxon>Hyphomicrobiales</taxon>
        <taxon>Phyllobacteriaceae</taxon>
        <taxon>Aquibium</taxon>
    </lineage>
</organism>
<gene>
    <name evidence="1" type="ORF">BSQ44_25815</name>
</gene>
<protein>
    <submittedName>
        <fullName evidence="1">Uncharacterized protein</fullName>
    </submittedName>
</protein>
<evidence type="ECO:0000313" key="2">
    <source>
        <dbReference type="Proteomes" id="UP000182840"/>
    </source>
</evidence>
<geneLocation type="plasmid" evidence="1">
    <name>unnamed1</name>
</geneLocation>
<sequence length="65" mass="7023">MEAVVALDPEDGEDAREKLIYLMALMSSNAVALPRNDVQRAIVTLRPFKSDLAETLGPGSAGDRH</sequence>
<dbReference type="EMBL" id="CP018172">
    <property type="protein sequence ID" value="APH74909.1"/>
    <property type="molecule type" value="Genomic_DNA"/>
</dbReference>
<accession>A0A1L3SZP7</accession>
<proteinExistence type="predicted"/>
<dbReference type="KEGG" id="meso:BSQ44_25815"/>
<keyword evidence="1" id="KW-0614">Plasmid</keyword>
<name>A0A1L3SZP7_9HYPH</name>
<dbReference type="Proteomes" id="UP000182840">
    <property type="component" value="Plasmid unnamed1"/>
</dbReference>